<comment type="subcellular location">
    <subcellularLocation>
        <location evidence="1 9">Cell membrane</location>
        <topology evidence="1 9">Multi-pass membrane protein</topology>
    </subcellularLocation>
</comment>
<keyword evidence="8 9" id="KW-0472">Membrane</keyword>
<dbReference type="FunFam" id="1.20.1740.10:FF:000004">
    <property type="entry name" value="Sodium:alanine symporter family protein"/>
    <property type="match status" value="1"/>
</dbReference>
<evidence type="ECO:0000256" key="3">
    <source>
        <dbReference type="ARBA" id="ARBA00022448"/>
    </source>
</evidence>
<keyword evidence="3 9" id="KW-0813">Transport</keyword>
<dbReference type="Pfam" id="PF01235">
    <property type="entry name" value="Na_Ala_symp"/>
    <property type="match status" value="1"/>
</dbReference>
<sequence>MVIIEQLVAKINSFLWDYTLIIFLCGTGLYLTIRLRFIQVKEFMYSITHAFTSASLKGEAADEHGMSSFQSLVTSIAGQVGTGNLAGTATALVSGGPGAIFWLWVSAFFGMATIFSEATLAQQFKRYKDGQIIGGPAYYIKAAYKGKLGKILAALFSIFIILALGIMGNMVQSNSIDAAFANSIPVNETIIGIITASISGFIFLGGIKRIASITEKVVPIMGILYISGALIFLIFNINEVPHAFYMIFVSAFNPKAIIGGSLGIGIQQAMRFGVARGLFSNEAGMGSTPHAHAIAKVEHPCEQGAVAMMGVFATFIVITLTSLVILTSGLLQDNVYNLSSPSLISETYKGISLTQEAFKTRFGDIGVLFIAVCLLFFAFSTIIAWYFFGEQNIRYLFGHKMSKVYGVIVVIFIFIGSTLKVDLVWALADCFNGLMVIPNLLGILALSPLVSKLTKDYNKFKKRKTENKLEK</sequence>
<feature type="transmembrane region" description="Helical" evidence="9">
    <location>
        <begin position="306"/>
        <end position="331"/>
    </location>
</feature>
<dbReference type="PANTHER" id="PTHR30330">
    <property type="entry name" value="AGSS FAMILY TRANSPORTER, SODIUM-ALANINE"/>
    <property type="match status" value="1"/>
</dbReference>
<feature type="transmembrane region" description="Helical" evidence="9">
    <location>
        <begin position="99"/>
        <end position="120"/>
    </location>
</feature>
<dbReference type="NCBIfam" id="TIGR00835">
    <property type="entry name" value="agcS"/>
    <property type="match status" value="1"/>
</dbReference>
<evidence type="ECO:0000256" key="7">
    <source>
        <dbReference type="ARBA" id="ARBA00022989"/>
    </source>
</evidence>
<evidence type="ECO:0000313" key="10">
    <source>
        <dbReference type="EMBL" id="TXJ12979.1"/>
    </source>
</evidence>
<evidence type="ECO:0000256" key="4">
    <source>
        <dbReference type="ARBA" id="ARBA00022475"/>
    </source>
</evidence>
<keyword evidence="5 9" id="KW-0812">Transmembrane</keyword>
<accession>A0A5C8CIC9</accession>
<feature type="transmembrane region" description="Helical" evidence="9">
    <location>
        <begin position="404"/>
        <end position="428"/>
    </location>
</feature>
<reference evidence="10 11" key="1">
    <citation type="journal article" date="1992" name="Lakartidningen">
        <title>[Penicillin V and not amoxicillin is the first choice preparation in acute otitis].</title>
        <authorList>
            <person name="Kamme C."/>
            <person name="Lundgren K."/>
            <person name="Prellner K."/>
        </authorList>
    </citation>
    <scope>NUCLEOTIDE SEQUENCE [LARGE SCALE GENOMIC DNA]</scope>
    <source>
        <strain evidence="10 11">W1</strain>
    </source>
</reference>
<dbReference type="Proteomes" id="UP000325116">
    <property type="component" value="Unassembled WGS sequence"/>
</dbReference>
<evidence type="ECO:0000256" key="1">
    <source>
        <dbReference type="ARBA" id="ARBA00004651"/>
    </source>
</evidence>
<dbReference type="EMBL" id="SAXT01000003">
    <property type="protein sequence ID" value="TXJ12979.1"/>
    <property type="molecule type" value="Genomic_DNA"/>
</dbReference>
<protein>
    <submittedName>
        <fullName evidence="10">Alanine:cation symporter family protein</fullName>
    </submittedName>
</protein>
<evidence type="ECO:0000256" key="2">
    <source>
        <dbReference type="ARBA" id="ARBA00009261"/>
    </source>
</evidence>
<organism evidence="10 11">
    <name type="scientific">Brachyspira aalborgi</name>
    <dbReference type="NCBI Taxonomy" id="29522"/>
    <lineage>
        <taxon>Bacteria</taxon>
        <taxon>Pseudomonadati</taxon>
        <taxon>Spirochaetota</taxon>
        <taxon>Spirochaetia</taxon>
        <taxon>Brachyspirales</taxon>
        <taxon>Brachyspiraceae</taxon>
        <taxon>Brachyspira</taxon>
    </lineage>
</organism>
<comment type="caution">
    <text evidence="10">The sequence shown here is derived from an EMBL/GenBank/DDBJ whole genome shotgun (WGS) entry which is preliminary data.</text>
</comment>
<dbReference type="InterPro" id="IPR001463">
    <property type="entry name" value="Na/Ala_symport"/>
</dbReference>
<dbReference type="GO" id="GO:0005283">
    <property type="term" value="F:amino acid:sodium symporter activity"/>
    <property type="evidence" value="ECO:0007669"/>
    <property type="project" value="InterPro"/>
</dbReference>
<evidence type="ECO:0000256" key="8">
    <source>
        <dbReference type="ARBA" id="ARBA00023136"/>
    </source>
</evidence>
<keyword evidence="4 9" id="KW-1003">Cell membrane</keyword>
<feature type="transmembrane region" description="Helical" evidence="9">
    <location>
        <begin position="243"/>
        <end position="266"/>
    </location>
</feature>
<dbReference type="RefSeq" id="WP_147758161.1">
    <property type="nucleotide sequence ID" value="NZ_SAXT01000003.1"/>
</dbReference>
<dbReference type="GO" id="GO:0005886">
    <property type="term" value="C:plasma membrane"/>
    <property type="evidence" value="ECO:0007669"/>
    <property type="project" value="UniProtKB-SubCell"/>
</dbReference>
<feature type="transmembrane region" description="Helical" evidence="9">
    <location>
        <begin position="217"/>
        <end position="237"/>
    </location>
</feature>
<feature type="transmembrane region" description="Helical" evidence="9">
    <location>
        <begin position="434"/>
        <end position="454"/>
    </location>
</feature>
<dbReference type="PRINTS" id="PR00175">
    <property type="entry name" value="NAALASMPORT"/>
</dbReference>
<dbReference type="PANTHER" id="PTHR30330:SF14">
    <property type="entry name" value="SODIUM_AMINO ACID (ALANINE) SYMPORTER"/>
    <property type="match status" value="1"/>
</dbReference>
<evidence type="ECO:0000256" key="5">
    <source>
        <dbReference type="ARBA" id="ARBA00022692"/>
    </source>
</evidence>
<feature type="transmembrane region" description="Helical" evidence="9">
    <location>
        <begin position="15"/>
        <end position="33"/>
    </location>
</feature>
<dbReference type="AlphaFoldDB" id="A0A5C8CIC9"/>
<proteinExistence type="inferred from homology"/>
<dbReference type="Gene3D" id="1.20.1740.10">
    <property type="entry name" value="Amino acid/polyamine transporter I"/>
    <property type="match status" value="1"/>
</dbReference>
<feature type="transmembrane region" description="Helical" evidence="9">
    <location>
        <begin position="184"/>
        <end position="205"/>
    </location>
</feature>
<comment type="similarity">
    <text evidence="2 9">Belongs to the alanine or glycine:cation symporter (AGCS) (TC 2.A.25) family.</text>
</comment>
<feature type="transmembrane region" description="Helical" evidence="9">
    <location>
        <begin position="151"/>
        <end position="172"/>
    </location>
</feature>
<gene>
    <name evidence="10" type="ORF">EPJ80_05125</name>
</gene>
<name>A0A5C8CIC9_9SPIR</name>
<evidence type="ECO:0000256" key="6">
    <source>
        <dbReference type="ARBA" id="ARBA00022847"/>
    </source>
</evidence>
<evidence type="ECO:0000256" key="9">
    <source>
        <dbReference type="RuleBase" id="RU363064"/>
    </source>
</evidence>
<keyword evidence="7 9" id="KW-1133">Transmembrane helix</keyword>
<evidence type="ECO:0000313" key="11">
    <source>
        <dbReference type="Proteomes" id="UP000325116"/>
    </source>
</evidence>
<feature type="transmembrane region" description="Helical" evidence="9">
    <location>
        <begin position="365"/>
        <end position="388"/>
    </location>
</feature>
<keyword evidence="6 9" id="KW-0769">Symport</keyword>